<gene>
    <name evidence="1" type="ORF">FSB_LOCUS39549</name>
</gene>
<name>A0A2N9HBC6_FAGSY</name>
<dbReference type="GO" id="GO:0006285">
    <property type="term" value="P:base-excision repair, AP site formation"/>
    <property type="evidence" value="ECO:0007669"/>
    <property type="project" value="TreeGrafter"/>
</dbReference>
<dbReference type="GO" id="GO:0034039">
    <property type="term" value="F:8-oxo-7,8-dihydroguanine DNA N-glycosylase activity"/>
    <property type="evidence" value="ECO:0007669"/>
    <property type="project" value="TreeGrafter"/>
</dbReference>
<organism evidence="1">
    <name type="scientific">Fagus sylvatica</name>
    <name type="common">Beechnut</name>
    <dbReference type="NCBI Taxonomy" id="28930"/>
    <lineage>
        <taxon>Eukaryota</taxon>
        <taxon>Viridiplantae</taxon>
        <taxon>Streptophyta</taxon>
        <taxon>Embryophyta</taxon>
        <taxon>Tracheophyta</taxon>
        <taxon>Spermatophyta</taxon>
        <taxon>Magnoliopsida</taxon>
        <taxon>eudicotyledons</taxon>
        <taxon>Gunneridae</taxon>
        <taxon>Pentapetalae</taxon>
        <taxon>rosids</taxon>
        <taxon>fabids</taxon>
        <taxon>Fagales</taxon>
        <taxon>Fagaceae</taxon>
        <taxon>Fagus</taxon>
    </lineage>
</organism>
<protein>
    <recommendedName>
        <fullName evidence="2">HhH-GPD domain-containing protein</fullName>
    </recommendedName>
</protein>
<proteinExistence type="predicted"/>
<dbReference type="Gene3D" id="1.10.340.30">
    <property type="entry name" value="Hypothetical protein, domain 2"/>
    <property type="match status" value="1"/>
</dbReference>
<evidence type="ECO:0000313" key="1">
    <source>
        <dbReference type="EMBL" id="SPD11667.1"/>
    </source>
</evidence>
<dbReference type="PANTHER" id="PTHR10242">
    <property type="entry name" value="8-OXOGUANINE DNA GLYCOSYLASE"/>
    <property type="match status" value="1"/>
</dbReference>
<accession>A0A2N9HBC6</accession>
<sequence>MSVVVLELGLGEAAKSFQLEKAVCSHGFFMMPPNQWDPLSKSLLRPLRLDTTDSDSDSVLVRISQHSWAPQSLHVSVHYPYALTPQHRHSLLTQVDEDRSFDGRVFRSPTLFEDMVKCILLCNCQWPRTLSMARALCELHLELHTQSSHVLLSEAGSTESKTPISGNHNFIPNTPLLKDTKTKLKESHILADNIGEDDSFQNCKTCLQAAEELYNIGNFPSPTELAKLDESFLATRCNLGYRAIRILKLARAIVEGQIQLTQLEEESKGASLSQSSYNKLADQLKAIYGFGPFTCANVLMCMGVYHVIPTDSETIRHLRQEHARNSTVQTVERDVEHIYGKYAPFQFLAYWSELWHFYEKSFGKLSEMPCSDYKLITASLIFPSAPFQILSNNQEEGKKKAQCPDNVKHEAQARRPWLSCQHWSDSHAMPK</sequence>
<evidence type="ECO:0008006" key="2">
    <source>
        <dbReference type="Google" id="ProtNLM"/>
    </source>
</evidence>
<dbReference type="EMBL" id="OIVN01003497">
    <property type="protein sequence ID" value="SPD11667.1"/>
    <property type="molecule type" value="Genomic_DNA"/>
</dbReference>
<reference evidence="1" key="1">
    <citation type="submission" date="2018-02" db="EMBL/GenBank/DDBJ databases">
        <authorList>
            <person name="Cohen D.B."/>
            <person name="Kent A.D."/>
        </authorList>
    </citation>
    <scope>NUCLEOTIDE SEQUENCE</scope>
</reference>
<dbReference type="InterPro" id="IPR052054">
    <property type="entry name" value="Oxidative_DNA_repair_enzyme"/>
</dbReference>
<dbReference type="SUPFAM" id="SSF48150">
    <property type="entry name" value="DNA-glycosylase"/>
    <property type="match status" value="1"/>
</dbReference>
<dbReference type="InterPro" id="IPR011257">
    <property type="entry name" value="DNA_glycosylase"/>
</dbReference>
<dbReference type="AlphaFoldDB" id="A0A2N9HBC6"/>
<dbReference type="GO" id="GO:0005634">
    <property type="term" value="C:nucleus"/>
    <property type="evidence" value="ECO:0007669"/>
    <property type="project" value="TreeGrafter"/>
</dbReference>
<dbReference type="PANTHER" id="PTHR10242:SF4">
    <property type="entry name" value="OS07G0657600 PROTEIN"/>
    <property type="match status" value="1"/>
</dbReference>